<keyword evidence="2" id="KW-0614">Plasmid</keyword>
<feature type="transmembrane region" description="Helical" evidence="1">
    <location>
        <begin position="20"/>
        <end position="44"/>
    </location>
</feature>
<name>A0A1L4BLE1_SALTI</name>
<organism evidence="2">
    <name type="scientific">Salmonella typhi</name>
    <dbReference type="NCBI Taxonomy" id="90370"/>
    <lineage>
        <taxon>Bacteria</taxon>
        <taxon>Pseudomonadati</taxon>
        <taxon>Pseudomonadota</taxon>
        <taxon>Gammaproteobacteria</taxon>
        <taxon>Enterobacterales</taxon>
        <taxon>Enterobacteriaceae</taxon>
        <taxon>Salmonella</taxon>
    </lineage>
</organism>
<dbReference type="AlphaFoldDB" id="A0A1L4BLE1"/>
<keyword evidence="1" id="KW-1133">Transmembrane helix</keyword>
<accession>A0A1L4BLE1</accession>
<evidence type="ECO:0000256" key="1">
    <source>
        <dbReference type="SAM" id="Phobius"/>
    </source>
</evidence>
<dbReference type="EMBL" id="KX833209">
    <property type="protein sequence ID" value="API82751.1"/>
    <property type="molecule type" value="Genomic_DNA"/>
</dbReference>
<reference evidence="2" key="1">
    <citation type="submission" date="2016-09" db="EMBL/GenBank/DDBJ databases">
        <title>Whole genome sequence analysis of Salmonella Typhi isolated in Thailand before and after the introduction of a national immunization program.</title>
        <authorList>
            <person name="Dyson Z.A."/>
            <person name="Thanh D.P."/>
            <person name="Bodhidatta L."/>
            <person name="Mason C.J."/>
            <person name="Rabaa M.A."/>
            <person name="Vinh P.V."/>
            <person name="Thanh T.H."/>
            <person name="Thwaites G.E."/>
            <person name="Baker S."/>
            <person name="Holt K.E."/>
        </authorList>
    </citation>
    <scope>NUCLEOTIDE SEQUENCE</scope>
    <source>
        <strain evidence="2">Ty004</strain>
        <plasmid evidence="2">pTy004_01</plasmid>
    </source>
</reference>
<keyword evidence="1" id="KW-0472">Membrane</keyword>
<keyword evidence="1" id="KW-0812">Transmembrane</keyword>
<sequence>MFDIYNLLKQIEENTKPDNSAIWIAIISSISAIAGAAIGAFLLYRGTNKQIKSAAATEDKKLKATIITAERLRWLQELRSRSSEFYANLDMNYSLLKRQINPQTTPAYQQAGDELAKTVMIECNQIILLLNPKKHNQQTMRDKCNEALTFFQECVELRNKGSFNFDDVKYAEIKNQYFNALTEIGIETWKQIKELS</sequence>
<evidence type="ECO:0000313" key="2">
    <source>
        <dbReference type="EMBL" id="API82751.1"/>
    </source>
</evidence>
<protein>
    <submittedName>
        <fullName evidence="2">Uncharacterized protein</fullName>
    </submittedName>
</protein>
<proteinExistence type="predicted"/>
<geneLocation type="plasmid" evidence="2">
    <name>pTy004_01</name>
</geneLocation>
<dbReference type="RefSeq" id="WP_101700966.1">
    <property type="nucleotide sequence ID" value="NZ_KX833209.1"/>
</dbReference>